<dbReference type="PANTHER" id="PTHR34472">
    <property type="entry name" value="SULFUR CARRIER PROTEIN THIS"/>
    <property type="match status" value="1"/>
</dbReference>
<accession>A0ABN1IGR5</accession>
<dbReference type="Pfam" id="PF02597">
    <property type="entry name" value="ThiS"/>
    <property type="match status" value="1"/>
</dbReference>
<dbReference type="SUPFAM" id="SSF54285">
    <property type="entry name" value="MoaD/ThiS"/>
    <property type="match status" value="1"/>
</dbReference>
<proteinExistence type="predicted"/>
<protein>
    <submittedName>
        <fullName evidence="1">Sulfur carrier protein ThiS</fullName>
    </submittedName>
</protein>
<reference evidence="1 2" key="1">
    <citation type="journal article" date="2019" name="Int. J. Syst. Evol. Microbiol.">
        <title>The Global Catalogue of Microorganisms (GCM) 10K type strain sequencing project: providing services to taxonomists for standard genome sequencing and annotation.</title>
        <authorList>
            <consortium name="The Broad Institute Genomics Platform"/>
            <consortium name="The Broad Institute Genome Sequencing Center for Infectious Disease"/>
            <person name="Wu L."/>
            <person name="Ma J."/>
        </authorList>
    </citation>
    <scope>NUCLEOTIDE SEQUENCE [LARGE SCALE GENOMIC DNA]</scope>
    <source>
        <strain evidence="1 2">JCM 15974</strain>
    </source>
</reference>
<dbReference type="Gene3D" id="3.10.20.30">
    <property type="match status" value="1"/>
</dbReference>
<sequence>MTINVNNQEKTISENSSLTSLLEQLSIAKDGIAIAINNEVVTKKEWSQTLIKVSDNITIIQATQGG</sequence>
<dbReference type="InterPro" id="IPR012675">
    <property type="entry name" value="Beta-grasp_dom_sf"/>
</dbReference>
<organism evidence="1 2">
    <name type="scientific">Aquimarina litoralis</name>
    <dbReference type="NCBI Taxonomy" id="584605"/>
    <lineage>
        <taxon>Bacteria</taxon>
        <taxon>Pseudomonadati</taxon>
        <taxon>Bacteroidota</taxon>
        <taxon>Flavobacteriia</taxon>
        <taxon>Flavobacteriales</taxon>
        <taxon>Flavobacteriaceae</taxon>
        <taxon>Aquimarina</taxon>
    </lineage>
</organism>
<gene>
    <name evidence="1" type="primary">thiS</name>
    <name evidence="1" type="ORF">GCM10009430_03970</name>
</gene>
<evidence type="ECO:0000313" key="1">
    <source>
        <dbReference type="EMBL" id="GAA0712927.1"/>
    </source>
</evidence>
<dbReference type="RefSeq" id="WP_343909998.1">
    <property type="nucleotide sequence ID" value="NZ_BAAAGE010000001.1"/>
</dbReference>
<comment type="caution">
    <text evidence="1">The sequence shown here is derived from an EMBL/GenBank/DDBJ whole genome shotgun (WGS) entry which is preliminary data.</text>
</comment>
<dbReference type="Proteomes" id="UP001501758">
    <property type="component" value="Unassembled WGS sequence"/>
</dbReference>
<name>A0ABN1IGR5_9FLAO</name>
<keyword evidence="2" id="KW-1185">Reference proteome</keyword>
<dbReference type="InterPro" id="IPR016155">
    <property type="entry name" value="Mopterin_synth/thiamin_S_b"/>
</dbReference>
<dbReference type="PANTHER" id="PTHR34472:SF1">
    <property type="entry name" value="SULFUR CARRIER PROTEIN THIS"/>
    <property type="match status" value="1"/>
</dbReference>
<evidence type="ECO:0000313" key="2">
    <source>
        <dbReference type="Proteomes" id="UP001501758"/>
    </source>
</evidence>
<dbReference type="CDD" id="cd00565">
    <property type="entry name" value="Ubl_ThiS"/>
    <property type="match status" value="1"/>
</dbReference>
<dbReference type="InterPro" id="IPR010035">
    <property type="entry name" value="Thi_S"/>
</dbReference>
<dbReference type="EMBL" id="BAAAGE010000001">
    <property type="protein sequence ID" value="GAA0712927.1"/>
    <property type="molecule type" value="Genomic_DNA"/>
</dbReference>
<dbReference type="InterPro" id="IPR003749">
    <property type="entry name" value="ThiS/MoaD-like"/>
</dbReference>
<dbReference type="NCBIfam" id="TIGR01683">
    <property type="entry name" value="thiS"/>
    <property type="match status" value="1"/>
</dbReference>